<feature type="compositionally biased region" description="Acidic residues" evidence="6">
    <location>
        <begin position="529"/>
        <end position="544"/>
    </location>
</feature>
<feature type="transmembrane region" description="Helical" evidence="7">
    <location>
        <begin position="330"/>
        <end position="351"/>
    </location>
</feature>
<dbReference type="GO" id="GO:0012505">
    <property type="term" value="C:endomembrane system"/>
    <property type="evidence" value="ECO:0007669"/>
    <property type="project" value="UniProtKB-SubCell"/>
</dbReference>
<feature type="transmembrane region" description="Helical" evidence="7">
    <location>
        <begin position="193"/>
        <end position="214"/>
    </location>
</feature>
<reference evidence="9" key="1">
    <citation type="submission" date="2021-02" db="EMBL/GenBank/DDBJ databases">
        <authorList>
            <person name="Nowell W R."/>
        </authorList>
    </citation>
    <scope>NUCLEOTIDE SEQUENCE</scope>
</reference>
<dbReference type="PANTHER" id="PTHR23510">
    <property type="entry name" value="INNER MEMBRANE TRANSPORT PROTEIN YAJR"/>
    <property type="match status" value="1"/>
</dbReference>
<organism evidence="9 11">
    <name type="scientific">Adineta steineri</name>
    <dbReference type="NCBI Taxonomy" id="433720"/>
    <lineage>
        <taxon>Eukaryota</taxon>
        <taxon>Metazoa</taxon>
        <taxon>Spiralia</taxon>
        <taxon>Gnathifera</taxon>
        <taxon>Rotifera</taxon>
        <taxon>Eurotatoria</taxon>
        <taxon>Bdelloidea</taxon>
        <taxon>Adinetida</taxon>
        <taxon>Adinetidae</taxon>
        <taxon>Adineta</taxon>
    </lineage>
</organism>
<evidence type="ECO:0000313" key="9">
    <source>
        <dbReference type="EMBL" id="CAF1101927.1"/>
    </source>
</evidence>
<feature type="transmembrane region" description="Helical" evidence="7">
    <location>
        <begin position="154"/>
        <end position="172"/>
    </location>
</feature>
<evidence type="ECO:0000256" key="4">
    <source>
        <dbReference type="ARBA" id="ARBA00022989"/>
    </source>
</evidence>
<proteinExistence type="predicted"/>
<dbReference type="InterPro" id="IPR020846">
    <property type="entry name" value="MFS_dom"/>
</dbReference>
<keyword evidence="2" id="KW-0813">Transport</keyword>
<keyword evidence="5 7" id="KW-0472">Membrane</keyword>
<feature type="transmembrane region" description="Helical" evidence="7">
    <location>
        <begin position="286"/>
        <end position="303"/>
    </location>
</feature>
<evidence type="ECO:0000256" key="3">
    <source>
        <dbReference type="ARBA" id="ARBA00022692"/>
    </source>
</evidence>
<dbReference type="InterPro" id="IPR011701">
    <property type="entry name" value="MFS"/>
</dbReference>
<dbReference type="EMBL" id="CAJNOE010000263">
    <property type="protein sequence ID" value="CAF1101927.1"/>
    <property type="molecule type" value="Genomic_DNA"/>
</dbReference>
<feature type="transmembrane region" description="Helical" evidence="7">
    <location>
        <begin position="434"/>
        <end position="459"/>
    </location>
</feature>
<keyword evidence="3 7" id="KW-0812">Transmembrane</keyword>
<feature type="region of interest" description="Disordered" evidence="6">
    <location>
        <begin position="529"/>
        <end position="561"/>
    </location>
</feature>
<feature type="transmembrane region" description="Helical" evidence="7">
    <location>
        <begin position="234"/>
        <end position="253"/>
    </location>
</feature>
<dbReference type="SUPFAM" id="SSF103473">
    <property type="entry name" value="MFS general substrate transporter"/>
    <property type="match status" value="1"/>
</dbReference>
<accession>A0A814P7N0</accession>
<feature type="transmembrane region" description="Helical" evidence="7">
    <location>
        <begin position="125"/>
        <end position="142"/>
    </location>
</feature>
<feature type="compositionally biased region" description="Low complexity" evidence="6">
    <location>
        <begin position="547"/>
        <end position="561"/>
    </location>
</feature>
<feature type="transmembrane region" description="Helical" evidence="7">
    <location>
        <begin position="358"/>
        <end position="377"/>
    </location>
</feature>
<dbReference type="AlphaFoldDB" id="A0A814P7N0"/>
<evidence type="ECO:0000256" key="1">
    <source>
        <dbReference type="ARBA" id="ARBA00004127"/>
    </source>
</evidence>
<evidence type="ECO:0000256" key="7">
    <source>
        <dbReference type="SAM" id="Phobius"/>
    </source>
</evidence>
<feature type="transmembrane region" description="Helical" evidence="7">
    <location>
        <begin position="500"/>
        <end position="521"/>
    </location>
</feature>
<feature type="domain" description="Major facilitator superfamily (MFS) profile" evidence="8">
    <location>
        <begin position="55"/>
        <end position="524"/>
    </location>
</feature>
<dbReference type="Proteomes" id="UP000663860">
    <property type="component" value="Unassembled WGS sequence"/>
</dbReference>
<dbReference type="PROSITE" id="PS50850">
    <property type="entry name" value="MFS"/>
    <property type="match status" value="1"/>
</dbReference>
<dbReference type="Gene3D" id="1.20.1250.20">
    <property type="entry name" value="MFS general substrate transporter like domains"/>
    <property type="match status" value="2"/>
</dbReference>
<gene>
    <name evidence="9" type="ORF">IZO911_LOCUS23094</name>
    <name evidence="10" type="ORF">KXQ929_LOCUS16791</name>
</gene>
<dbReference type="PANTHER" id="PTHR23510:SF3">
    <property type="entry name" value="MAJOR FACILITATOR SUPERFAMILY DOMAIN-CONTAINING PROTEIN 8"/>
    <property type="match status" value="1"/>
</dbReference>
<dbReference type="InterPro" id="IPR036259">
    <property type="entry name" value="MFS_trans_sf"/>
</dbReference>
<keyword evidence="4 7" id="KW-1133">Transmembrane helix</keyword>
<comment type="subcellular location">
    <subcellularLocation>
        <location evidence="1">Endomembrane system</location>
        <topology evidence="1">Multi-pass membrane protein</topology>
    </subcellularLocation>
</comment>
<dbReference type="GO" id="GO:0022857">
    <property type="term" value="F:transmembrane transporter activity"/>
    <property type="evidence" value="ECO:0007669"/>
    <property type="project" value="InterPro"/>
</dbReference>
<name>A0A814P7N0_9BILA</name>
<evidence type="ECO:0000256" key="2">
    <source>
        <dbReference type="ARBA" id="ARBA00022448"/>
    </source>
</evidence>
<dbReference type="Pfam" id="PF07690">
    <property type="entry name" value="MFS_1"/>
    <property type="match status" value="2"/>
</dbReference>
<dbReference type="InterPro" id="IPR051068">
    <property type="entry name" value="MFS_Domain-Containing_Protein"/>
</dbReference>
<evidence type="ECO:0000313" key="10">
    <source>
        <dbReference type="EMBL" id="CAF3796718.1"/>
    </source>
</evidence>
<evidence type="ECO:0000256" key="5">
    <source>
        <dbReference type="ARBA" id="ARBA00023136"/>
    </source>
</evidence>
<dbReference type="GO" id="GO:0005765">
    <property type="term" value="C:lysosomal membrane"/>
    <property type="evidence" value="ECO:0007669"/>
    <property type="project" value="TreeGrafter"/>
</dbReference>
<feature type="transmembrane region" description="Helical" evidence="7">
    <location>
        <begin position="58"/>
        <end position="80"/>
    </location>
</feature>
<feature type="transmembrane region" description="Helical" evidence="7">
    <location>
        <begin position="471"/>
        <end position="494"/>
    </location>
</feature>
<dbReference type="CDD" id="cd17326">
    <property type="entry name" value="MFS_MFSD8"/>
    <property type="match status" value="1"/>
</dbReference>
<comment type="caution">
    <text evidence="9">The sequence shown here is derived from an EMBL/GenBank/DDBJ whole genome shotgun (WGS) entry which is preliminary data.</text>
</comment>
<dbReference type="EMBL" id="CAJOBB010001029">
    <property type="protein sequence ID" value="CAF3796718.1"/>
    <property type="molecule type" value="Genomic_DNA"/>
</dbReference>
<evidence type="ECO:0000256" key="6">
    <source>
        <dbReference type="SAM" id="MobiDB-lite"/>
    </source>
</evidence>
<sequence length="561" mass="62299">MAKGKDTSLSINANERSSLLNNRLDDSIHSSRRESIRARSSSSVNEATKKQRFRDIRICYFGMFVSSIVFSITVSSLWPFLQIIDTTAEATFLGWLVAAFSIGQLIASPLIGYITNQTNKNTMPLVISTALIAASNILYAYVQSINNVGMSNKWWLMLSRFIMGIGAANSTIMRSYASSATTITERTAVMANLSAYQGVGFIIGPLIQALFAFMGYPGPVHKSWLYLNIYTAPAFFSALTAAVNLVLFLVAFGDTRVATSTRKDSVKSTSNHIQSKIKSSKRHDQSMAIICCLYMFFVAYLTFTNYETIASPLSIDMYAWSKEQSTRNNGYILGVLGVMSVVVLIVTKLLAKCLQDRMLMLLGMIISFLGYAVFLPWGSDYPSVQIASFTPTTVTSSAPITTMTSSLQTTTADAGDKGCPLDYQWCYYIPRVQLWQYILASVIITIGFSISNVICYSIFSKKLGDRPQGTMMGIFTSAGSFARAFGPIAVGFLYKHWGPRAMMIFMLVFVLTSIIALLFNYQRLDVEAEEKDDFDEDDDDDDEERNINGNDQYNNNDDITE</sequence>
<dbReference type="Proteomes" id="UP000663868">
    <property type="component" value="Unassembled WGS sequence"/>
</dbReference>
<evidence type="ECO:0000313" key="11">
    <source>
        <dbReference type="Proteomes" id="UP000663860"/>
    </source>
</evidence>
<feature type="transmembrane region" description="Helical" evidence="7">
    <location>
        <begin position="92"/>
        <end position="113"/>
    </location>
</feature>
<protein>
    <recommendedName>
        <fullName evidence="8">Major facilitator superfamily (MFS) profile domain-containing protein</fullName>
    </recommendedName>
</protein>
<evidence type="ECO:0000259" key="8">
    <source>
        <dbReference type="PROSITE" id="PS50850"/>
    </source>
</evidence>